<dbReference type="AlphaFoldDB" id="G2PSV1"/>
<dbReference type="Pfam" id="PF08818">
    <property type="entry name" value="DUF1801"/>
    <property type="match status" value="1"/>
</dbReference>
<evidence type="ECO:0000259" key="1">
    <source>
        <dbReference type="Pfam" id="PF08818"/>
    </source>
</evidence>
<dbReference type="HOGENOM" id="CLU_165398_0_0_10"/>
<organism evidence="2 3">
    <name type="scientific">Allomuricauda ruestringensis (strain DSM 13258 / CIP 107369 / LMG 19739 / B1)</name>
    <name type="common">Muricauda ruestringensis</name>
    <dbReference type="NCBI Taxonomy" id="886377"/>
    <lineage>
        <taxon>Bacteria</taxon>
        <taxon>Pseudomonadati</taxon>
        <taxon>Bacteroidota</taxon>
        <taxon>Flavobacteriia</taxon>
        <taxon>Flavobacteriales</taxon>
        <taxon>Flavobacteriaceae</taxon>
        <taxon>Flagellimonas</taxon>
    </lineage>
</organism>
<dbReference type="EMBL" id="CP002999">
    <property type="protein sequence ID" value="AEM69578.1"/>
    <property type="molecule type" value="Genomic_DNA"/>
</dbReference>
<dbReference type="eggNOG" id="COG5649">
    <property type="taxonomic scope" value="Bacteria"/>
</dbReference>
<proteinExistence type="predicted"/>
<dbReference type="OrthoDB" id="670608at2"/>
<protein>
    <recommendedName>
        <fullName evidence="1">YdhG-like domain-containing protein</fullName>
    </recommendedName>
</protein>
<dbReference type="KEGG" id="mrs:Murru_0524"/>
<gene>
    <name evidence="2" type="ordered locus">Murru_0524</name>
</gene>
<dbReference type="STRING" id="886377.Murru_0524"/>
<dbReference type="Gene3D" id="3.90.1150.200">
    <property type="match status" value="1"/>
</dbReference>
<dbReference type="InterPro" id="IPR014922">
    <property type="entry name" value="YdhG-like"/>
</dbReference>
<keyword evidence="3" id="KW-1185">Reference proteome</keyword>
<name>G2PSV1_ALLRU</name>
<sequence>MNPAENYILNQPEPFKSILIQLQVLVETTVPEVKLDFKYRLPFYYLNDKPFCYFNASHKKGYVDMCLWNSAHLTVHLDKLVTDGRKVMKSLRYFNMDDINGEVVVELLQEAKSVNHKGFYKS</sequence>
<dbReference type="Proteomes" id="UP000008908">
    <property type="component" value="Chromosome"/>
</dbReference>
<reference evidence="3" key="1">
    <citation type="submission" date="2011-08" db="EMBL/GenBank/DDBJ databases">
        <title>The complete genome of Muricauda ruestringensis DSM 13258.</title>
        <authorList>
            <person name="Lucas S."/>
            <person name="Han J."/>
            <person name="Lapidus A."/>
            <person name="Bruce D."/>
            <person name="Goodwin L."/>
            <person name="Pitluck S."/>
            <person name="Peters L."/>
            <person name="Kyrpides N."/>
            <person name="Mavromatis K."/>
            <person name="Ivanova N."/>
            <person name="Ovchinnikova G."/>
            <person name="Teshima H."/>
            <person name="Detter J.C."/>
            <person name="Tapia R."/>
            <person name="Han C."/>
            <person name="Land M."/>
            <person name="Hauser L."/>
            <person name="Markowitz V."/>
            <person name="Cheng J.-F."/>
            <person name="Hugenholtz P."/>
            <person name="Woyke T."/>
            <person name="Wu D."/>
            <person name="Spring S."/>
            <person name="Schroeder M."/>
            <person name="Brambilla E."/>
            <person name="Klenk H.-P."/>
            <person name="Eisen J.A."/>
        </authorList>
    </citation>
    <scope>NUCLEOTIDE SEQUENCE [LARGE SCALE GENOMIC DNA]</scope>
    <source>
        <strain evidence="3">DSM 13258 / LMG 19739 / B1</strain>
    </source>
</reference>
<feature type="domain" description="YdhG-like" evidence="1">
    <location>
        <begin position="16"/>
        <end position="111"/>
    </location>
</feature>
<evidence type="ECO:0000313" key="2">
    <source>
        <dbReference type="EMBL" id="AEM69578.1"/>
    </source>
</evidence>
<dbReference type="SUPFAM" id="SSF159888">
    <property type="entry name" value="YdhG-like"/>
    <property type="match status" value="1"/>
</dbReference>
<accession>G2PSV1</accession>
<evidence type="ECO:0000313" key="3">
    <source>
        <dbReference type="Proteomes" id="UP000008908"/>
    </source>
</evidence>
<dbReference type="RefSeq" id="WP_014031861.1">
    <property type="nucleotide sequence ID" value="NC_015945.1"/>
</dbReference>
<reference evidence="2 3" key="2">
    <citation type="journal article" date="2012" name="Stand. Genomic Sci.">
        <title>Complete genome sequence of the facultatively anaerobic, appendaged bacterium Muricauda ruestringensis type strain (B1(T)).</title>
        <authorList>
            <person name="Huntemann M."/>
            <person name="Teshima H."/>
            <person name="Lapidus A."/>
            <person name="Nolan M."/>
            <person name="Lucas S."/>
            <person name="Hammon N."/>
            <person name="Deshpande S."/>
            <person name="Cheng J.F."/>
            <person name="Tapia R."/>
            <person name="Goodwin L.A."/>
            <person name="Pitluck S."/>
            <person name="Liolios K."/>
            <person name="Pagani I."/>
            <person name="Ivanova N."/>
            <person name="Mavromatis K."/>
            <person name="Mikhailova N."/>
            <person name="Pati A."/>
            <person name="Chen A."/>
            <person name="Palaniappan K."/>
            <person name="Land M."/>
            <person name="Hauser L."/>
            <person name="Pan C."/>
            <person name="Brambilla E.M."/>
            <person name="Rohde M."/>
            <person name="Spring S."/>
            <person name="Goker M."/>
            <person name="Detter J.C."/>
            <person name="Bristow J."/>
            <person name="Eisen J.A."/>
            <person name="Markowitz V."/>
            <person name="Hugenholtz P."/>
            <person name="Kyrpides N.C."/>
            <person name="Klenk H.P."/>
            <person name="Woyke T."/>
        </authorList>
    </citation>
    <scope>NUCLEOTIDE SEQUENCE [LARGE SCALE GENOMIC DNA]</scope>
    <source>
        <strain evidence="3">DSM 13258 / LMG 19739 / B1</strain>
    </source>
</reference>